<dbReference type="OrthoDB" id="2547303at2759"/>
<organism evidence="2 3">
    <name type="scientific">Pseudozyma hubeiensis (strain SY62)</name>
    <name type="common">Yeast</name>
    <dbReference type="NCBI Taxonomy" id="1305764"/>
    <lineage>
        <taxon>Eukaryota</taxon>
        <taxon>Fungi</taxon>
        <taxon>Dikarya</taxon>
        <taxon>Basidiomycota</taxon>
        <taxon>Ustilaginomycotina</taxon>
        <taxon>Ustilaginomycetes</taxon>
        <taxon>Ustilaginales</taxon>
        <taxon>Ustilaginaceae</taxon>
        <taxon>Pseudozyma</taxon>
    </lineage>
</organism>
<evidence type="ECO:0000313" key="2">
    <source>
        <dbReference type="EMBL" id="GAC97000.1"/>
    </source>
</evidence>
<dbReference type="EMBL" id="DF238808">
    <property type="protein sequence ID" value="GAC97000.1"/>
    <property type="molecule type" value="Genomic_DNA"/>
</dbReference>
<evidence type="ECO:0000256" key="1">
    <source>
        <dbReference type="SAM" id="MobiDB-lite"/>
    </source>
</evidence>
<protein>
    <submittedName>
        <fullName evidence="2">Uncharacterized protein</fullName>
    </submittedName>
</protein>
<sequence>MFSNIPEVEANSRLSDPPAISNSSSAESTRRAAPDTPPQLRVGQEPVGFTGAGGFGDCFPWMKPSFTTDSETSLHLPSSSINIQSPSDTRDAADEVIEEGSRRKPDSSNAKGGDPSALPMLRGWPLSPVASSFHVPEAVPTTIPVPDHAAPSSNQDECFEGEVLDLYEDDNLRGYQVWTRGGKRSNVMAIRIPRQMMGWKAILMDASRLEENPTFDTSKKARRASKVIGKQGWEVRQEALKNSYDFRRGSGIWATMHSGHRLFKHDWHIIIKDGSRYVWRMDKHALALYREGAEEADVKVAEFCRAMPASSPIGSHDSHGAVGRVPDDTKRVGSLFFQGQRSSILPGRSHEGYIFGISLAMASLVAVFGARGGHANVSAALEPSADPMRTVLEKQRQDEPDREQMMLALPRPGFARETESVLSDTTDEDAGETNDYHKQPGHSKGLVPDQHRSSWQTAQDAPPQTERKRFSSFFGKSSASLVVADEAPRSTDQRYLTASQRIARQYRTQSVFLGS</sequence>
<reference evidence="3" key="1">
    <citation type="journal article" date="2013" name="Genome Announc.">
        <title>Draft genome sequence of the basidiomycetous yeast-like fungus Pseudozyma hubeiensis SY62, which produces an abundant amount of the biosurfactant mannosylerythritol lipids.</title>
        <authorList>
            <person name="Konishi M."/>
            <person name="Hatada Y."/>
            <person name="Horiuchi J."/>
        </authorList>
    </citation>
    <scope>NUCLEOTIDE SEQUENCE [LARGE SCALE GENOMIC DNA]</scope>
    <source>
        <strain evidence="3">SY62</strain>
    </source>
</reference>
<dbReference type="GeneID" id="24109866"/>
<dbReference type="AlphaFoldDB" id="R9PFX8"/>
<keyword evidence="3" id="KW-1185">Reference proteome</keyword>
<feature type="compositionally biased region" description="Polar residues" evidence="1">
    <location>
        <begin position="69"/>
        <end position="87"/>
    </location>
</feature>
<feature type="region of interest" description="Disordered" evidence="1">
    <location>
        <begin position="69"/>
        <end position="118"/>
    </location>
</feature>
<accession>R9PFX8</accession>
<gene>
    <name evidence="2" type="ORF">PHSY_004584</name>
</gene>
<evidence type="ECO:0000313" key="3">
    <source>
        <dbReference type="Proteomes" id="UP000014071"/>
    </source>
</evidence>
<dbReference type="eggNOG" id="ENOG502RDG5">
    <property type="taxonomic scope" value="Eukaryota"/>
</dbReference>
<name>R9PFX8_PSEHS</name>
<dbReference type="RefSeq" id="XP_012190587.1">
    <property type="nucleotide sequence ID" value="XM_012335197.1"/>
</dbReference>
<dbReference type="HOGENOM" id="CLU_471064_0_0_1"/>
<feature type="region of interest" description="Disordered" evidence="1">
    <location>
        <begin position="407"/>
        <end position="468"/>
    </location>
</feature>
<dbReference type="Proteomes" id="UP000014071">
    <property type="component" value="Unassembled WGS sequence"/>
</dbReference>
<proteinExistence type="predicted"/>
<feature type="region of interest" description="Disordered" evidence="1">
    <location>
        <begin position="1"/>
        <end position="49"/>
    </location>
</feature>
<feature type="compositionally biased region" description="Basic and acidic residues" evidence="1">
    <location>
        <begin position="88"/>
        <end position="106"/>
    </location>
</feature>